<proteinExistence type="predicted"/>
<evidence type="ECO:0000256" key="1">
    <source>
        <dbReference type="SAM" id="Phobius"/>
    </source>
</evidence>
<keyword evidence="1" id="KW-0812">Transmembrane</keyword>
<reference evidence="2" key="1">
    <citation type="submission" date="2021-01" db="EMBL/GenBank/DDBJ databases">
        <authorList>
            <person name="Corre E."/>
            <person name="Pelletier E."/>
            <person name="Niang G."/>
            <person name="Scheremetjew M."/>
            <person name="Finn R."/>
            <person name="Kale V."/>
            <person name="Holt S."/>
            <person name="Cochrane G."/>
            <person name="Meng A."/>
            <person name="Brown T."/>
            <person name="Cohen L."/>
        </authorList>
    </citation>
    <scope>NUCLEOTIDE SEQUENCE</scope>
    <source>
        <strain evidence="2">CCMP3303</strain>
    </source>
</reference>
<feature type="transmembrane region" description="Helical" evidence="1">
    <location>
        <begin position="81"/>
        <end position="100"/>
    </location>
</feature>
<gene>
    <name evidence="2" type="ORF">MPOL1434_LOCUS10576</name>
</gene>
<sequence>MADDATYDDATYDEQTQVDYIRGKGHGILSKLFSSCDGDPKGSVHRAWGITLLFIVIFFVMAFVEVATLDKGDGSLALKVASVWTAIIQFTMAILGTFILKRFPTSFSVGFFLGLVVIVAQQNLVLFATFHGYGHGTVHANHIFANLALSLFLIYGFFALILGHFRDSIVVAPSDSAKGSVDEGSSYEEMAR</sequence>
<feature type="transmembrane region" description="Helical" evidence="1">
    <location>
        <begin position="47"/>
        <end position="69"/>
    </location>
</feature>
<accession>A0A7S0FSE8</accession>
<protein>
    <submittedName>
        <fullName evidence="2">Uncharacterized protein</fullName>
    </submittedName>
</protein>
<dbReference type="AlphaFoldDB" id="A0A7S0FSE8"/>
<dbReference type="EMBL" id="HBEJ01018172">
    <property type="protein sequence ID" value="CAD8379531.1"/>
    <property type="molecule type" value="Transcribed_RNA"/>
</dbReference>
<organism evidence="2">
    <name type="scientific">Minutocellus polymorphus</name>
    <dbReference type="NCBI Taxonomy" id="265543"/>
    <lineage>
        <taxon>Eukaryota</taxon>
        <taxon>Sar</taxon>
        <taxon>Stramenopiles</taxon>
        <taxon>Ochrophyta</taxon>
        <taxon>Bacillariophyta</taxon>
        <taxon>Mediophyceae</taxon>
        <taxon>Cymatosirophycidae</taxon>
        <taxon>Cymatosirales</taxon>
        <taxon>Cymatosiraceae</taxon>
        <taxon>Minutocellus</taxon>
    </lineage>
</organism>
<evidence type="ECO:0000313" key="2">
    <source>
        <dbReference type="EMBL" id="CAD8379531.1"/>
    </source>
</evidence>
<keyword evidence="1" id="KW-0472">Membrane</keyword>
<feature type="transmembrane region" description="Helical" evidence="1">
    <location>
        <begin position="107"/>
        <end position="131"/>
    </location>
</feature>
<name>A0A7S0FSE8_9STRA</name>
<keyword evidence="1" id="KW-1133">Transmembrane helix</keyword>
<feature type="transmembrane region" description="Helical" evidence="1">
    <location>
        <begin position="143"/>
        <end position="162"/>
    </location>
</feature>